<feature type="binding site" evidence="9">
    <location>
        <position position="156"/>
    </location>
    <ligand>
        <name>ATP</name>
        <dbReference type="ChEBI" id="CHEBI:30616"/>
    </ligand>
</feature>
<dbReference type="Gene3D" id="3.40.50.300">
    <property type="entry name" value="P-loop containing nucleotide triphosphate hydrolases"/>
    <property type="match status" value="1"/>
</dbReference>
<dbReference type="EC" id="2.3.1.193" evidence="9"/>
<keyword evidence="12" id="KW-1185">Reference proteome</keyword>
<comment type="caution">
    <text evidence="9">Lacks conserved residue(s) required for the propagation of feature annotation.</text>
</comment>
<dbReference type="PANTHER" id="PTHR10925">
    <property type="entry name" value="N-ACETYLTRANSFERASE 10"/>
    <property type="match status" value="1"/>
</dbReference>
<evidence type="ECO:0000256" key="8">
    <source>
        <dbReference type="ARBA" id="ARBA00023315"/>
    </source>
</evidence>
<dbReference type="InterPro" id="IPR016181">
    <property type="entry name" value="Acyl_CoA_acyltransferase"/>
</dbReference>
<feature type="binding site" evidence="9">
    <location>
        <position position="505"/>
    </location>
    <ligand>
        <name>acetyl-CoA</name>
        <dbReference type="ChEBI" id="CHEBI:57288"/>
    </ligand>
</feature>
<dbReference type="InterPro" id="IPR013562">
    <property type="entry name" value="TmcA/NAT10_N"/>
</dbReference>
<dbReference type="InterPro" id="IPR038321">
    <property type="entry name" value="TmcA_C_sf"/>
</dbReference>
<dbReference type="Pfam" id="PF13718">
    <property type="entry name" value="GNAT_acetyltr_2"/>
    <property type="match status" value="1"/>
</dbReference>
<comment type="catalytic activity">
    <reaction evidence="9">
        <text>cytidine(34) in elongator tRNA(Met) + acetyl-CoA + ATP + H2O = N(4)-acetylcytidine(34) in elongator tRNA(Met) + ADP + phosphate + CoA + H(+)</text>
        <dbReference type="Rhea" id="RHEA:43788"/>
        <dbReference type="Rhea" id="RHEA-COMP:10693"/>
        <dbReference type="Rhea" id="RHEA-COMP:10694"/>
        <dbReference type="ChEBI" id="CHEBI:15377"/>
        <dbReference type="ChEBI" id="CHEBI:15378"/>
        <dbReference type="ChEBI" id="CHEBI:30616"/>
        <dbReference type="ChEBI" id="CHEBI:43474"/>
        <dbReference type="ChEBI" id="CHEBI:57287"/>
        <dbReference type="ChEBI" id="CHEBI:57288"/>
        <dbReference type="ChEBI" id="CHEBI:74900"/>
        <dbReference type="ChEBI" id="CHEBI:82748"/>
        <dbReference type="ChEBI" id="CHEBI:456216"/>
        <dbReference type="EC" id="2.3.1.193"/>
    </reaction>
</comment>
<organism evidence="11 12">
    <name type="scientific">Vibrio tetraodonis subsp. pristinus</name>
    <dbReference type="NCBI Taxonomy" id="2695891"/>
    <lineage>
        <taxon>Bacteria</taxon>
        <taxon>Pseudomonadati</taxon>
        <taxon>Pseudomonadota</taxon>
        <taxon>Gammaproteobacteria</taxon>
        <taxon>Vibrionales</taxon>
        <taxon>Vibrionaceae</taxon>
        <taxon>Vibrio</taxon>
    </lineage>
</organism>
<keyword evidence="2 9" id="KW-0820">tRNA-binding</keyword>
<dbReference type="Gene3D" id="1.20.120.890">
    <property type="entry name" value="tRNA(Met) cytidine acetyltransferase, tail domain"/>
    <property type="match status" value="1"/>
</dbReference>
<evidence type="ECO:0000256" key="7">
    <source>
        <dbReference type="ARBA" id="ARBA00022884"/>
    </source>
</evidence>
<dbReference type="Gene3D" id="3.40.50.11040">
    <property type="match status" value="1"/>
</dbReference>
<dbReference type="GO" id="GO:0000049">
    <property type="term" value="F:tRNA binding"/>
    <property type="evidence" value="ECO:0007669"/>
    <property type="project" value="UniProtKB-UniRule"/>
</dbReference>
<keyword evidence="1 9" id="KW-0963">Cytoplasm</keyword>
<evidence type="ECO:0000256" key="2">
    <source>
        <dbReference type="ARBA" id="ARBA00022555"/>
    </source>
</evidence>
<dbReference type="InterPro" id="IPR027417">
    <property type="entry name" value="P-loop_NTPase"/>
</dbReference>
<dbReference type="InterPro" id="IPR032672">
    <property type="entry name" value="TmcA/NAT10/Kre33"/>
</dbReference>
<reference evidence="11 12" key="1">
    <citation type="submission" date="2020-01" db="EMBL/GenBank/DDBJ databases">
        <title>Draft Genome Sequence of Vibrio sp. strain OCN044, Isolated from a Healthy Coral at Palmyra Atoll.</title>
        <authorList>
            <person name="Videau P."/>
            <person name="Loughran R."/>
            <person name="Esquivel A."/>
            <person name="Deadmond M."/>
            <person name="Paddock B.E."/>
            <person name="Saw J.H."/>
            <person name="Ushijima B."/>
        </authorList>
    </citation>
    <scope>NUCLEOTIDE SEQUENCE [LARGE SCALE GENOMIC DNA]</scope>
    <source>
        <strain evidence="11 12">OCN044</strain>
    </source>
</reference>
<comment type="caution">
    <text evidence="11">The sequence shown here is derived from an EMBL/GenBank/DDBJ whole genome shotgun (WGS) entry which is preliminary data.</text>
</comment>
<evidence type="ECO:0000256" key="4">
    <source>
        <dbReference type="ARBA" id="ARBA00022694"/>
    </source>
</evidence>
<evidence type="ECO:0000256" key="9">
    <source>
        <dbReference type="HAMAP-Rule" id="MF_01886"/>
    </source>
</evidence>
<keyword evidence="6 9" id="KW-0067">ATP-binding</keyword>
<dbReference type="CDD" id="cd04301">
    <property type="entry name" value="NAT_SF"/>
    <property type="match status" value="1"/>
</dbReference>
<proteinExistence type="inferred from homology"/>
<protein>
    <recommendedName>
        <fullName evidence="9">tRNA(Met) cytidine acetyltransferase TmcA</fullName>
        <ecNumber evidence="9">2.3.1.193</ecNumber>
    </recommendedName>
</protein>
<dbReference type="Proteomes" id="UP000478571">
    <property type="component" value="Unassembled WGS sequence"/>
</dbReference>
<keyword evidence="3 9" id="KW-0808">Transferase</keyword>
<dbReference type="PANTHER" id="PTHR10925:SF5">
    <property type="entry name" value="RNA CYTIDINE ACETYLTRANSFERASE"/>
    <property type="match status" value="1"/>
</dbReference>
<dbReference type="HAMAP" id="MF_01886">
    <property type="entry name" value="tRNA_acetyltr_TmcA"/>
    <property type="match status" value="1"/>
</dbReference>
<evidence type="ECO:0000313" key="12">
    <source>
        <dbReference type="Proteomes" id="UP000478571"/>
    </source>
</evidence>
<dbReference type="Pfam" id="PF08351">
    <property type="entry name" value="TmcA_N"/>
    <property type="match status" value="1"/>
</dbReference>
<dbReference type="InterPro" id="IPR024914">
    <property type="entry name" value="tRNA_acetyltr_TmcA"/>
</dbReference>
<dbReference type="EMBL" id="WWEU01000002">
    <property type="protein sequence ID" value="MYM59322.1"/>
    <property type="molecule type" value="Genomic_DNA"/>
</dbReference>
<evidence type="ECO:0000256" key="6">
    <source>
        <dbReference type="ARBA" id="ARBA00022840"/>
    </source>
</evidence>
<evidence type="ECO:0000313" key="11">
    <source>
        <dbReference type="EMBL" id="MYM59322.1"/>
    </source>
</evidence>
<dbReference type="Pfam" id="PF05127">
    <property type="entry name" value="NAT10_TcmA_helicase"/>
    <property type="match status" value="1"/>
</dbReference>
<comment type="subcellular location">
    <subcellularLocation>
        <location evidence="9">Cytoplasm</location>
    </subcellularLocation>
</comment>
<sequence length="667" mass="74893">MSTMLDYFTRLIELARQTNHRYGLVMYGDHEWTSSTIDTLKSLVSDSDIVQLGGPVSDDRIRHISYKQGNTLLGQECELLICDFSGGFDANSFCAALGSVRGGGFVVILPWLTNTSSLAQQWLQGAFKRLIQLEQSKPLPKVKEVKVPSPALLGDQVIAIEKIKKVSTGHRKRPLVMTADRGRGKSSALGIASAELMEQRQIKILVTAPSLATVRPVFEHAQKQLLDAQTKKGKICYSHSSIEFIAPDELLTSQPECDLLLVDEASAIPIPMLQKVVTLYHRCVFSTTVHGYEGCGRGFTVKFQDWLEDKRPNTSFFHLNQPIRWAKDDPLENWLFETFLLDAELEPLKLNRGSDIRLEKVLKQNLIKQPSLLRASFALLVNAHYQTAPSDLMLLLEEEAIQLYIAFSEEACIGCVMTIDEGGLEDSLIKSIQHGKRRPRGHLVPVTLANQLGISHAARQHSTRIMRIAIHPDAQRMGIGTEMLSRLTKQSRCDFMSTSFGATDELIRFWTKAGFSPVKLGTQRDQASGCHSIIMIKGEVDWLENAVSCHRHAMIYLLSSLFSDVEVDIVRRLLVTNNMCTDKAELPAVVDNYSMGGASYESVVPFLFDWILSSPILIKASSDLLVRKVLQQRTWRQCCEEFVVPGRKQLEQKIRDELRVLIKSNQE</sequence>
<comment type="similarity">
    <text evidence="9">Belongs to the TmcA family.</text>
</comment>
<dbReference type="AlphaFoldDB" id="A0A6L8M1C9"/>
<dbReference type="GO" id="GO:0051392">
    <property type="term" value="F:tRNA cytidine N4-acetyltransferase activity"/>
    <property type="evidence" value="ECO:0007669"/>
    <property type="project" value="UniProtKB-UniRule"/>
</dbReference>
<dbReference type="SUPFAM" id="SSF52540">
    <property type="entry name" value="P-loop containing nucleoside triphosphate hydrolases"/>
    <property type="match status" value="1"/>
</dbReference>
<evidence type="ECO:0000256" key="3">
    <source>
        <dbReference type="ARBA" id="ARBA00022679"/>
    </source>
</evidence>
<dbReference type="GO" id="GO:0005737">
    <property type="term" value="C:cytoplasm"/>
    <property type="evidence" value="ECO:0007669"/>
    <property type="project" value="UniProtKB-SubCell"/>
</dbReference>
<feature type="binding site" evidence="9">
    <location>
        <position position="324"/>
    </location>
    <ligand>
        <name>ATP</name>
        <dbReference type="ChEBI" id="CHEBI:30616"/>
    </ligand>
</feature>
<accession>A0A6L8M1C9</accession>
<keyword evidence="8 9" id="KW-0012">Acyltransferase</keyword>
<evidence type="ECO:0000256" key="1">
    <source>
        <dbReference type="ARBA" id="ARBA00022490"/>
    </source>
</evidence>
<evidence type="ECO:0000259" key="10">
    <source>
        <dbReference type="PROSITE" id="PS51186"/>
    </source>
</evidence>
<dbReference type="GO" id="GO:0005524">
    <property type="term" value="F:ATP binding"/>
    <property type="evidence" value="ECO:0007669"/>
    <property type="project" value="UniProtKB-UniRule"/>
</dbReference>
<dbReference type="GO" id="GO:1904812">
    <property type="term" value="P:rRNA acetylation involved in maturation of SSU-rRNA"/>
    <property type="evidence" value="ECO:0007669"/>
    <property type="project" value="TreeGrafter"/>
</dbReference>
<evidence type="ECO:0000256" key="5">
    <source>
        <dbReference type="ARBA" id="ARBA00022741"/>
    </source>
</evidence>
<dbReference type="SUPFAM" id="SSF55729">
    <property type="entry name" value="Acyl-CoA N-acyltransferases (Nat)"/>
    <property type="match status" value="1"/>
</dbReference>
<keyword evidence="7 9" id="KW-0694">RNA-binding</keyword>
<name>A0A6L8M1C9_9VIBR</name>
<keyword evidence="5 9" id="KW-0547">Nucleotide-binding</keyword>
<feature type="domain" description="N-acetyltransferase" evidence="10">
    <location>
        <begin position="356"/>
        <end position="540"/>
    </location>
</feature>
<dbReference type="InterPro" id="IPR007807">
    <property type="entry name" value="TcmA/NAT10_helicase"/>
</dbReference>
<keyword evidence="4 9" id="KW-0819">tRNA processing</keyword>
<gene>
    <name evidence="9" type="primary">tmcA</name>
    <name evidence="11" type="ORF">GTG28_08800</name>
</gene>
<dbReference type="GO" id="GO:1990883">
    <property type="term" value="F:18S rRNA cytidine N-acetyltransferase activity"/>
    <property type="evidence" value="ECO:0007669"/>
    <property type="project" value="TreeGrafter"/>
</dbReference>
<comment type="function">
    <text evidence="9">Catalyzes the formation of N(4)-acetylcytidine (ac(4)C) at the wobble position of tRNA(Met), by using acetyl-CoA as an acetyl donor and ATP (or GTP).</text>
</comment>
<dbReference type="Gene3D" id="3.40.630.30">
    <property type="match status" value="1"/>
</dbReference>
<dbReference type="GO" id="GO:0051391">
    <property type="term" value="P:tRNA acetylation"/>
    <property type="evidence" value="ECO:0007669"/>
    <property type="project" value="UniProtKB-UniRule"/>
</dbReference>
<dbReference type="GO" id="GO:0002101">
    <property type="term" value="P:tRNA wobble cytosine modification"/>
    <property type="evidence" value="ECO:0007669"/>
    <property type="project" value="UniProtKB-UniRule"/>
</dbReference>
<dbReference type="InterPro" id="IPR000182">
    <property type="entry name" value="GNAT_dom"/>
</dbReference>
<dbReference type="PROSITE" id="PS51186">
    <property type="entry name" value="GNAT"/>
    <property type="match status" value="1"/>
</dbReference>